<evidence type="ECO:0000313" key="7">
    <source>
        <dbReference type="EMBL" id="OHA59608.1"/>
    </source>
</evidence>
<keyword evidence="3" id="KW-0375">Hydrogen ion transport</keyword>
<dbReference type="STRING" id="1802439.A2589_01980"/>
<accession>A0A1G2QGR8</accession>
<protein>
    <submittedName>
        <fullName evidence="7">Uncharacterized protein</fullName>
    </submittedName>
</protein>
<keyword evidence="6" id="KW-0066">ATP synthesis</keyword>
<dbReference type="EMBL" id="MHTK01000006">
    <property type="protein sequence ID" value="OHA59608.1"/>
    <property type="molecule type" value="Genomic_DNA"/>
</dbReference>
<keyword evidence="2" id="KW-0813">Transport</keyword>
<dbReference type="GO" id="GO:0016020">
    <property type="term" value="C:membrane"/>
    <property type="evidence" value="ECO:0007669"/>
    <property type="project" value="UniProtKB-SubCell"/>
</dbReference>
<dbReference type="Pfam" id="PF00213">
    <property type="entry name" value="OSCP"/>
    <property type="match status" value="1"/>
</dbReference>
<evidence type="ECO:0000256" key="3">
    <source>
        <dbReference type="ARBA" id="ARBA00022781"/>
    </source>
</evidence>
<evidence type="ECO:0000256" key="5">
    <source>
        <dbReference type="ARBA" id="ARBA00023136"/>
    </source>
</evidence>
<evidence type="ECO:0000256" key="6">
    <source>
        <dbReference type="ARBA" id="ARBA00023310"/>
    </source>
</evidence>
<gene>
    <name evidence="7" type="ORF">A2589_01980</name>
</gene>
<comment type="caution">
    <text evidence="7">The sequence shown here is derived from an EMBL/GenBank/DDBJ whole genome shotgun (WGS) entry which is preliminary data.</text>
</comment>
<dbReference type="GO" id="GO:0046933">
    <property type="term" value="F:proton-transporting ATP synthase activity, rotational mechanism"/>
    <property type="evidence" value="ECO:0007669"/>
    <property type="project" value="InterPro"/>
</dbReference>
<sequence>MYTSSQLAKVLYRKLRQGDARSETTIDNFIAWLEAKNLSALTRPTLTKALKLIVREAEVETVVIKTSHVLSTKAKNKIKTLVGAAEGVPCVEQLDPSLIGGFTASFSYFLYDASLKQKLKELELALTK</sequence>
<evidence type="ECO:0000256" key="2">
    <source>
        <dbReference type="ARBA" id="ARBA00022448"/>
    </source>
</evidence>
<keyword evidence="5" id="KW-0472">Membrane</keyword>
<dbReference type="Proteomes" id="UP000177838">
    <property type="component" value="Unassembled WGS sequence"/>
</dbReference>
<organism evidence="7 8">
    <name type="scientific">Candidatus Vogelbacteria bacterium RIFOXYD1_FULL_46_19</name>
    <dbReference type="NCBI Taxonomy" id="1802439"/>
    <lineage>
        <taxon>Bacteria</taxon>
        <taxon>Candidatus Vogeliibacteriota</taxon>
    </lineage>
</organism>
<name>A0A1G2QGR8_9BACT</name>
<proteinExistence type="predicted"/>
<comment type="subcellular location">
    <subcellularLocation>
        <location evidence="1">Membrane</location>
    </subcellularLocation>
</comment>
<dbReference type="AlphaFoldDB" id="A0A1G2QGR8"/>
<evidence type="ECO:0000256" key="1">
    <source>
        <dbReference type="ARBA" id="ARBA00004370"/>
    </source>
</evidence>
<evidence type="ECO:0000256" key="4">
    <source>
        <dbReference type="ARBA" id="ARBA00023065"/>
    </source>
</evidence>
<evidence type="ECO:0000313" key="8">
    <source>
        <dbReference type="Proteomes" id="UP000177838"/>
    </source>
</evidence>
<dbReference type="InterPro" id="IPR000711">
    <property type="entry name" value="ATPase_OSCP/dsu"/>
</dbReference>
<keyword evidence="4" id="KW-0406">Ion transport</keyword>
<reference evidence="7 8" key="1">
    <citation type="journal article" date="2016" name="Nat. Commun.">
        <title>Thousands of microbial genomes shed light on interconnected biogeochemical processes in an aquifer system.</title>
        <authorList>
            <person name="Anantharaman K."/>
            <person name="Brown C.T."/>
            <person name="Hug L.A."/>
            <person name="Sharon I."/>
            <person name="Castelle C.J."/>
            <person name="Probst A.J."/>
            <person name="Thomas B.C."/>
            <person name="Singh A."/>
            <person name="Wilkins M.J."/>
            <person name="Karaoz U."/>
            <person name="Brodie E.L."/>
            <person name="Williams K.H."/>
            <person name="Hubbard S.S."/>
            <person name="Banfield J.F."/>
        </authorList>
    </citation>
    <scope>NUCLEOTIDE SEQUENCE [LARGE SCALE GENOMIC DNA]</scope>
</reference>